<gene>
    <name evidence="1" type="ORF">IXB50_19795</name>
</gene>
<proteinExistence type="predicted"/>
<accession>A0A947GLZ5</accession>
<dbReference type="Proteomes" id="UP000717364">
    <property type="component" value="Unassembled WGS sequence"/>
</dbReference>
<dbReference type="RefSeq" id="WP_215610733.1">
    <property type="nucleotide sequence ID" value="NZ_JADOES010000054.1"/>
</dbReference>
<dbReference type="AlphaFoldDB" id="A0A947GLZ5"/>
<evidence type="ECO:0000313" key="1">
    <source>
        <dbReference type="EMBL" id="MBT9317668.1"/>
    </source>
</evidence>
<reference evidence="1" key="2">
    <citation type="journal article" date="2021" name="Mar. Drugs">
        <title>Genome Reduction and Secondary Metabolism of the Marine Sponge-Associated Cyanobacterium Leptothoe.</title>
        <authorList>
            <person name="Konstantinou D."/>
            <person name="Popin R.V."/>
            <person name="Fewer D.P."/>
            <person name="Sivonen K."/>
            <person name="Gkelis S."/>
        </authorList>
    </citation>
    <scope>NUCLEOTIDE SEQUENCE</scope>
    <source>
        <strain evidence="1">TAU-MAC 1115</strain>
    </source>
</reference>
<keyword evidence="2" id="KW-1185">Reference proteome</keyword>
<comment type="caution">
    <text evidence="1">The sequence shown here is derived from an EMBL/GenBank/DDBJ whole genome shotgun (WGS) entry which is preliminary data.</text>
</comment>
<protein>
    <submittedName>
        <fullName evidence="1">Uncharacterized protein</fullName>
    </submittedName>
</protein>
<sequence>MRDVFWQIVVGSEALNSSQGLTTNPEPLTSFPDQNFPAYTATRNLYFEIVAIIF</sequence>
<evidence type="ECO:0000313" key="2">
    <source>
        <dbReference type="Proteomes" id="UP000717364"/>
    </source>
</evidence>
<dbReference type="EMBL" id="JADOES010000054">
    <property type="protein sequence ID" value="MBT9317668.1"/>
    <property type="molecule type" value="Genomic_DNA"/>
</dbReference>
<organism evidence="1 2">
    <name type="scientific">Leptothoe spongobia TAU-MAC 1115</name>
    <dbReference type="NCBI Taxonomy" id="1967444"/>
    <lineage>
        <taxon>Bacteria</taxon>
        <taxon>Bacillati</taxon>
        <taxon>Cyanobacteriota</taxon>
        <taxon>Cyanophyceae</taxon>
        <taxon>Nodosilineales</taxon>
        <taxon>Cymatolegaceae</taxon>
        <taxon>Leptothoe</taxon>
        <taxon>Leptothoe spongobia</taxon>
    </lineage>
</organism>
<name>A0A947GLZ5_9CYAN</name>
<reference evidence="1" key="1">
    <citation type="submission" date="2020-11" db="EMBL/GenBank/DDBJ databases">
        <authorList>
            <person name="Konstantinou D."/>
            <person name="Gkelis S."/>
            <person name="Popin R."/>
            <person name="Fewer D."/>
            <person name="Sivonen K."/>
        </authorList>
    </citation>
    <scope>NUCLEOTIDE SEQUENCE</scope>
    <source>
        <strain evidence="1">TAU-MAC 1115</strain>
    </source>
</reference>